<dbReference type="InterPro" id="IPR002575">
    <property type="entry name" value="Aminoglycoside_PTrfase"/>
</dbReference>
<dbReference type="AlphaFoldDB" id="A0A7T5UIR2"/>
<feature type="domain" description="Aminoglycoside phosphotransferase" evidence="1">
    <location>
        <begin position="36"/>
        <end position="273"/>
    </location>
</feature>
<keyword evidence="2" id="KW-0808">Transferase</keyword>
<evidence type="ECO:0000313" key="3">
    <source>
        <dbReference type="Proteomes" id="UP000595362"/>
    </source>
</evidence>
<gene>
    <name evidence="2" type="ORF">HYS17_05600</name>
</gene>
<dbReference type="InterPro" id="IPR011009">
    <property type="entry name" value="Kinase-like_dom_sf"/>
</dbReference>
<dbReference type="SUPFAM" id="SSF56112">
    <property type="entry name" value="Protein kinase-like (PK-like)"/>
    <property type="match status" value="1"/>
</dbReference>
<protein>
    <submittedName>
        <fullName evidence="2">Phosphotransferase</fullName>
    </submittedName>
</protein>
<organism evidence="2 3">
    <name type="scientific">Micavibrio aeruginosavorus</name>
    <dbReference type="NCBI Taxonomy" id="349221"/>
    <lineage>
        <taxon>Bacteria</taxon>
        <taxon>Pseudomonadati</taxon>
        <taxon>Bdellovibrionota</taxon>
        <taxon>Bdellovibrionia</taxon>
        <taxon>Bdellovibrionales</taxon>
        <taxon>Pseudobdellovibrionaceae</taxon>
        <taxon>Micavibrio</taxon>
    </lineage>
</organism>
<evidence type="ECO:0000259" key="1">
    <source>
        <dbReference type="Pfam" id="PF01636"/>
    </source>
</evidence>
<dbReference type="Gene3D" id="3.30.200.20">
    <property type="entry name" value="Phosphorylase Kinase, domain 1"/>
    <property type="match status" value="1"/>
</dbReference>
<dbReference type="Proteomes" id="UP000595362">
    <property type="component" value="Chromosome"/>
</dbReference>
<evidence type="ECO:0000313" key="2">
    <source>
        <dbReference type="EMBL" id="QQG37236.1"/>
    </source>
</evidence>
<dbReference type="EMBL" id="CP066681">
    <property type="protein sequence ID" value="QQG37236.1"/>
    <property type="molecule type" value="Genomic_DNA"/>
</dbReference>
<reference evidence="2 3" key="1">
    <citation type="submission" date="2020-07" db="EMBL/GenBank/DDBJ databases">
        <title>Huge and variable diversity of episymbiotic CPR bacteria and DPANN archaea in groundwater ecosystems.</title>
        <authorList>
            <person name="He C.Y."/>
            <person name="Keren R."/>
            <person name="Whittaker M."/>
            <person name="Farag I.F."/>
            <person name="Doudna J."/>
            <person name="Cate J.H.D."/>
            <person name="Banfield J.F."/>
        </authorList>
    </citation>
    <scope>NUCLEOTIDE SEQUENCE [LARGE SCALE GENOMIC DNA]</scope>
    <source>
        <strain evidence="2">NC_groundwater_70_Ag_B-0.1um_54_66</strain>
    </source>
</reference>
<name>A0A7T5UIR2_9BACT</name>
<proteinExistence type="predicted"/>
<sequence>MSQALPKIQDWFDARDRLRADFLNRHGWSPSAMVAVGDDCAFRRYFRMQAQNGKSAILMEAVPDGSAFVTPGHNMNDFIRISEYLRKLGLTAPEVYHKDMKEGYLLLEDFGSASFKMALNSGVDRQELYALATDVLKFLRLNARVGDIALPRYYDSHVHAGRRRLVDWFVAAQKGTLNPDGMVEEYLAVWDAIEKSLPPVPEGFLHIDYHFENLMWMPQRQGLSRCGILDFQGAMTGPVPYDLANLLEDARVDVPANLRRDMLDRFCEGMTQTEEDSFRAWYRVLATQFHCRVIGQFIRLAVRDGKTRYLQHMPRVAGYISEALKDPVLSPLQAWLQKNDIRFDTVPMIDPARTSQFIRLDAF</sequence>
<dbReference type="GO" id="GO:0016740">
    <property type="term" value="F:transferase activity"/>
    <property type="evidence" value="ECO:0007669"/>
    <property type="project" value="UniProtKB-KW"/>
</dbReference>
<dbReference type="Pfam" id="PF01636">
    <property type="entry name" value="APH"/>
    <property type="match status" value="1"/>
</dbReference>
<accession>A0A7T5UIR2</accession>
<dbReference type="Gene3D" id="3.90.1200.10">
    <property type="match status" value="1"/>
</dbReference>